<evidence type="ECO:0000259" key="1">
    <source>
        <dbReference type="Pfam" id="PF09989"/>
    </source>
</evidence>
<protein>
    <recommendedName>
        <fullName evidence="1">DUF2229 domain-containing protein</fullName>
    </recommendedName>
</protein>
<gene>
    <name evidence="2" type="ORF">CPJCM30710_31030</name>
</gene>
<organism evidence="2 3">
    <name type="scientific">Clostridium polyendosporum</name>
    <dbReference type="NCBI Taxonomy" id="69208"/>
    <lineage>
        <taxon>Bacteria</taxon>
        <taxon>Bacillati</taxon>
        <taxon>Bacillota</taxon>
        <taxon>Clostridia</taxon>
        <taxon>Eubacteriales</taxon>
        <taxon>Clostridiaceae</taxon>
        <taxon>Clostridium</taxon>
    </lineage>
</organism>
<dbReference type="Pfam" id="PF09989">
    <property type="entry name" value="DUF2229"/>
    <property type="match status" value="1"/>
</dbReference>
<dbReference type="InterPro" id="IPR018709">
    <property type="entry name" value="CoA_activase_DUF2229"/>
</dbReference>
<accession>A0A919VHN5</accession>
<dbReference type="InterPro" id="IPR051805">
    <property type="entry name" value="Dehydratase_Activator_Redct"/>
</dbReference>
<evidence type="ECO:0000313" key="3">
    <source>
        <dbReference type="Proteomes" id="UP000679179"/>
    </source>
</evidence>
<sequence length="310" mass="36260">MKKNIIIGIPRAFLYFKYKYLWKTFFQELKCEILISPETNKQILKDGVSNSIDESCLSAKIYMGHVYYLIDKVDYILIPRIVSFGQNEVVCTKFNAMYDIVNNTFKNVNLLDYNIDVKENQNEFKAFMKMGKLLGEDYITVLKAYLKAKKAQKYYEQQQSEKQEQLLRNTDKLKMLIVSHPYNTYDRLLGYPIIKYLKSFEIVPIYADVANKVQTSQKSKAISKTLYWTYNKELIGAIEHYANKIDGIIFISTFPCGPDSLVTELCIRKIKGIPMTNIILDELQGEAGLYTRIESFIDIIRERKNRREVK</sequence>
<dbReference type="Proteomes" id="UP000679179">
    <property type="component" value="Unassembled WGS sequence"/>
</dbReference>
<feature type="domain" description="DUF2229" evidence="1">
    <location>
        <begin position="7"/>
        <end position="208"/>
    </location>
</feature>
<dbReference type="EMBL" id="BOPZ01000037">
    <property type="protein sequence ID" value="GIM30437.1"/>
    <property type="molecule type" value="Genomic_DNA"/>
</dbReference>
<dbReference type="Gene3D" id="3.40.50.11900">
    <property type="match status" value="1"/>
</dbReference>
<evidence type="ECO:0000313" key="2">
    <source>
        <dbReference type="EMBL" id="GIM30437.1"/>
    </source>
</evidence>
<reference evidence="2" key="1">
    <citation type="submission" date="2021-03" db="EMBL/GenBank/DDBJ databases">
        <title>Taxonomic study of Clostridium polyendosporum from meadow-gley soil under rice.</title>
        <authorList>
            <person name="Kobayashi H."/>
            <person name="Tanizawa Y."/>
            <person name="Yagura M."/>
        </authorList>
    </citation>
    <scope>NUCLEOTIDE SEQUENCE</scope>
    <source>
        <strain evidence="2">JCM 30710</strain>
    </source>
</reference>
<proteinExistence type="predicted"/>
<comment type="caution">
    <text evidence="2">The sequence shown here is derived from an EMBL/GenBank/DDBJ whole genome shotgun (WGS) entry which is preliminary data.</text>
</comment>
<dbReference type="PANTHER" id="PTHR32329:SF2">
    <property type="entry name" value="BIFUNCTIONAL PROTEIN [INCLUDES 2-HYDROXYACYL-COA DEHYDRATASE (N-TER) AND ITS ACTIVATOR DOMAIN (C_TERM)"/>
    <property type="match status" value="1"/>
</dbReference>
<dbReference type="PANTHER" id="PTHR32329">
    <property type="entry name" value="BIFUNCTIONAL PROTEIN [INCLUDES 2-HYDROXYACYL-COA DEHYDRATASE (N-TER) AND ITS ACTIVATOR DOMAIN (C_TERM)-RELATED"/>
    <property type="match status" value="1"/>
</dbReference>
<keyword evidence="3" id="KW-1185">Reference proteome</keyword>
<name>A0A919VHN5_9CLOT</name>
<dbReference type="AlphaFoldDB" id="A0A919VHN5"/>